<evidence type="ECO:0000313" key="1">
    <source>
        <dbReference type="EMBL" id="CAG7649683.1"/>
    </source>
</evidence>
<accession>A0A9W4H4A1</accession>
<reference evidence="1" key="1">
    <citation type="submission" date="2021-06" db="EMBL/GenBank/DDBJ databases">
        <authorList>
            <person name="Arsene-Ploetze F."/>
        </authorList>
    </citation>
    <scope>NUCLEOTIDE SEQUENCE</scope>
    <source>
        <strain evidence="1">SBRY1</strain>
    </source>
</reference>
<keyword evidence="2" id="KW-1185">Reference proteome</keyword>
<sequence>MPTEWRMAVRLSVLWTAPRARGDGPACGAFKPSPEAVSEPTSLLAPGDARRRHCCALPWNHTTPAANRCAPPLRAPAPPGAQPVPLRSRHVLLCSHDDNRCLTAVPRFLQPRPLPAPAWGAVPGRTAGSVSCRQSLIFL</sequence>
<protein>
    <submittedName>
        <fullName evidence="1">Uncharacterized protein</fullName>
    </submittedName>
</protein>
<dbReference type="Proteomes" id="UP001153328">
    <property type="component" value="Unassembled WGS sequence"/>
</dbReference>
<dbReference type="AlphaFoldDB" id="A0A9W4H4A1"/>
<gene>
    <name evidence="1" type="ORF">SBRY_50165</name>
</gene>
<evidence type="ECO:0000313" key="2">
    <source>
        <dbReference type="Proteomes" id="UP001153328"/>
    </source>
</evidence>
<dbReference type="EMBL" id="CAJVAX010000019">
    <property type="protein sequence ID" value="CAG7649683.1"/>
    <property type="molecule type" value="Genomic_DNA"/>
</dbReference>
<comment type="caution">
    <text evidence="1">The sequence shown here is derived from an EMBL/GenBank/DDBJ whole genome shotgun (WGS) entry which is preliminary data.</text>
</comment>
<proteinExistence type="predicted"/>
<organism evidence="1 2">
    <name type="scientific">Actinacidiphila bryophytorum</name>
    <dbReference type="NCBI Taxonomy" id="1436133"/>
    <lineage>
        <taxon>Bacteria</taxon>
        <taxon>Bacillati</taxon>
        <taxon>Actinomycetota</taxon>
        <taxon>Actinomycetes</taxon>
        <taxon>Kitasatosporales</taxon>
        <taxon>Streptomycetaceae</taxon>
        <taxon>Actinacidiphila</taxon>
    </lineage>
</organism>
<name>A0A9W4H4A1_9ACTN</name>